<reference evidence="1" key="1">
    <citation type="submission" date="2023-06" db="EMBL/GenBank/DDBJ databases">
        <authorList>
            <consortium name="Lawrence Berkeley National Laboratory"/>
            <person name="Ahrendt S."/>
            <person name="Sahu N."/>
            <person name="Indic B."/>
            <person name="Wong-Bajracharya J."/>
            <person name="Merenyi Z."/>
            <person name="Ke H.-M."/>
            <person name="Monk M."/>
            <person name="Kocsube S."/>
            <person name="Drula E."/>
            <person name="Lipzen A."/>
            <person name="Balint B."/>
            <person name="Henrissat B."/>
            <person name="Andreopoulos B."/>
            <person name="Martin F.M."/>
            <person name="Harder C.B."/>
            <person name="Rigling D."/>
            <person name="Ford K.L."/>
            <person name="Foster G.D."/>
            <person name="Pangilinan J."/>
            <person name="Papanicolaou A."/>
            <person name="Barry K."/>
            <person name="LaButti K."/>
            <person name="Viragh M."/>
            <person name="Koriabine M."/>
            <person name="Yan M."/>
            <person name="Riley R."/>
            <person name="Champramary S."/>
            <person name="Plett K.L."/>
            <person name="Tsai I.J."/>
            <person name="Slot J."/>
            <person name="Sipos G."/>
            <person name="Plett J."/>
            <person name="Nagy L.G."/>
            <person name="Grigoriev I.V."/>
        </authorList>
    </citation>
    <scope>NUCLEOTIDE SEQUENCE</scope>
    <source>
        <strain evidence="1">FPL87.14</strain>
    </source>
</reference>
<sequence>MTALILEIRSQSEPTHKVDKSAVFLRELSGILEAYTMLMFPKDLPYNLYIQALPLLRDFINFMNDIASFYKEECENEAHKLSLKLAESQRVTPSSTWWNVASRLTRGYFVSCHCTKECIPATKISQKVI</sequence>
<evidence type="ECO:0000313" key="1">
    <source>
        <dbReference type="EMBL" id="KAK0421596.1"/>
    </source>
</evidence>
<evidence type="ECO:0000313" key="2">
    <source>
        <dbReference type="Proteomes" id="UP001175226"/>
    </source>
</evidence>
<keyword evidence="2" id="KW-1185">Reference proteome</keyword>
<gene>
    <name evidence="1" type="ORF">EV421DRAFT_970410</name>
</gene>
<evidence type="ECO:0008006" key="3">
    <source>
        <dbReference type="Google" id="ProtNLM"/>
    </source>
</evidence>
<dbReference type="AlphaFoldDB" id="A0AA39IBY4"/>
<accession>A0AA39IBY4</accession>
<name>A0AA39IBY4_9AGAR</name>
<proteinExistence type="predicted"/>
<protein>
    <recommendedName>
        <fullName evidence="3">Terpenoid synthase</fullName>
    </recommendedName>
</protein>
<dbReference type="Proteomes" id="UP001175226">
    <property type="component" value="Unassembled WGS sequence"/>
</dbReference>
<dbReference type="EMBL" id="JAUEPT010000435">
    <property type="protein sequence ID" value="KAK0421596.1"/>
    <property type="molecule type" value="Genomic_DNA"/>
</dbReference>
<comment type="caution">
    <text evidence="1">The sequence shown here is derived from an EMBL/GenBank/DDBJ whole genome shotgun (WGS) entry which is preliminary data.</text>
</comment>
<dbReference type="SUPFAM" id="SSF48576">
    <property type="entry name" value="Terpenoid synthases"/>
    <property type="match status" value="1"/>
</dbReference>
<dbReference type="InterPro" id="IPR008949">
    <property type="entry name" value="Isoprenoid_synthase_dom_sf"/>
</dbReference>
<organism evidence="1 2">
    <name type="scientific">Armillaria borealis</name>
    <dbReference type="NCBI Taxonomy" id="47425"/>
    <lineage>
        <taxon>Eukaryota</taxon>
        <taxon>Fungi</taxon>
        <taxon>Dikarya</taxon>
        <taxon>Basidiomycota</taxon>
        <taxon>Agaricomycotina</taxon>
        <taxon>Agaricomycetes</taxon>
        <taxon>Agaricomycetidae</taxon>
        <taxon>Agaricales</taxon>
        <taxon>Marasmiineae</taxon>
        <taxon>Physalacriaceae</taxon>
        <taxon>Armillaria</taxon>
    </lineage>
</organism>
<dbReference type="Gene3D" id="1.10.600.10">
    <property type="entry name" value="Farnesyl Diphosphate Synthase"/>
    <property type="match status" value="1"/>
</dbReference>